<name>A0A834SYE0_9FABA</name>
<evidence type="ECO:0000256" key="1">
    <source>
        <dbReference type="SAM" id="MobiDB-lite"/>
    </source>
</evidence>
<gene>
    <name evidence="2" type="ORF">G2W53_033506</name>
</gene>
<proteinExistence type="predicted"/>
<dbReference type="EMBL" id="JAAIUW010000010">
    <property type="protein sequence ID" value="KAF7812530.1"/>
    <property type="molecule type" value="Genomic_DNA"/>
</dbReference>
<evidence type="ECO:0000313" key="2">
    <source>
        <dbReference type="EMBL" id="KAF7812530.1"/>
    </source>
</evidence>
<reference evidence="2" key="1">
    <citation type="submission" date="2020-09" db="EMBL/GenBank/DDBJ databases">
        <title>Genome-Enabled Discovery of Anthraquinone Biosynthesis in Senna tora.</title>
        <authorList>
            <person name="Kang S.-H."/>
            <person name="Pandey R.P."/>
            <person name="Lee C.-M."/>
            <person name="Sim J.-S."/>
            <person name="Jeong J.-T."/>
            <person name="Choi B.-S."/>
            <person name="Jung M."/>
            <person name="Ginzburg D."/>
            <person name="Zhao K."/>
            <person name="Won S.Y."/>
            <person name="Oh T.-J."/>
            <person name="Yu Y."/>
            <person name="Kim N.-H."/>
            <person name="Lee O.R."/>
            <person name="Lee T.-H."/>
            <person name="Bashyal P."/>
            <person name="Kim T.-S."/>
            <person name="Lee W.-H."/>
            <person name="Kawkins C."/>
            <person name="Kim C.-K."/>
            <person name="Kim J.S."/>
            <person name="Ahn B.O."/>
            <person name="Rhee S.Y."/>
            <person name="Sohng J.K."/>
        </authorList>
    </citation>
    <scope>NUCLEOTIDE SEQUENCE</scope>
    <source>
        <tissue evidence="2">Leaf</tissue>
    </source>
</reference>
<accession>A0A834SYE0</accession>
<feature type="region of interest" description="Disordered" evidence="1">
    <location>
        <begin position="1"/>
        <end position="23"/>
    </location>
</feature>
<comment type="caution">
    <text evidence="2">The sequence shown here is derived from an EMBL/GenBank/DDBJ whole genome shotgun (WGS) entry which is preliminary data.</text>
</comment>
<dbReference type="Proteomes" id="UP000634136">
    <property type="component" value="Unassembled WGS sequence"/>
</dbReference>
<organism evidence="2 3">
    <name type="scientific">Senna tora</name>
    <dbReference type="NCBI Taxonomy" id="362788"/>
    <lineage>
        <taxon>Eukaryota</taxon>
        <taxon>Viridiplantae</taxon>
        <taxon>Streptophyta</taxon>
        <taxon>Embryophyta</taxon>
        <taxon>Tracheophyta</taxon>
        <taxon>Spermatophyta</taxon>
        <taxon>Magnoliopsida</taxon>
        <taxon>eudicotyledons</taxon>
        <taxon>Gunneridae</taxon>
        <taxon>Pentapetalae</taxon>
        <taxon>rosids</taxon>
        <taxon>fabids</taxon>
        <taxon>Fabales</taxon>
        <taxon>Fabaceae</taxon>
        <taxon>Caesalpinioideae</taxon>
        <taxon>Cassia clade</taxon>
        <taxon>Senna</taxon>
    </lineage>
</organism>
<evidence type="ECO:0000313" key="3">
    <source>
        <dbReference type="Proteomes" id="UP000634136"/>
    </source>
</evidence>
<sequence length="139" mass="15881">MGNSSSKVHGFLASHSKKDAKSQGHPYLTTLCQDTSPYETNKDVPWRYNYSIMMANREEVKLKKEEVSANITEGQEFSKSVVGFWSNSALYDEQISTRHGKIWCTRCGKSKHGSLWLADDDVAKRERHARIQIETCPIR</sequence>
<dbReference type="AlphaFoldDB" id="A0A834SYE0"/>
<keyword evidence="3" id="KW-1185">Reference proteome</keyword>
<protein>
    <submittedName>
        <fullName evidence="2">Uncharacterized protein</fullName>
    </submittedName>
</protein>